<feature type="binding site" evidence="9">
    <location>
        <position position="75"/>
    </location>
    <ligand>
        <name>Mg(2+)</name>
        <dbReference type="ChEBI" id="CHEBI:18420"/>
    </ligand>
</feature>
<evidence type="ECO:0000256" key="5">
    <source>
        <dbReference type="ARBA" id="ARBA00022977"/>
    </source>
</evidence>
<keyword evidence="2 9" id="KW-0808">Transferase</keyword>
<comment type="caution">
    <text evidence="9">Lacks conserved residue(s) required for the propagation of feature annotation.</text>
</comment>
<feature type="binding site" evidence="9">
    <location>
        <position position="74"/>
    </location>
    <ligand>
        <name>4-amino-2-methyl-5-(diphosphooxymethyl)pyrimidine</name>
        <dbReference type="ChEBI" id="CHEBI:57841"/>
    </ligand>
</feature>
<evidence type="ECO:0000256" key="4">
    <source>
        <dbReference type="ARBA" id="ARBA00022842"/>
    </source>
</evidence>
<comment type="catalytic activity">
    <reaction evidence="6 9 10">
        <text>4-methyl-5-(2-phosphooxyethyl)-thiazole + 4-amino-2-methyl-5-(diphosphooxymethyl)pyrimidine + H(+) = thiamine phosphate + diphosphate</text>
        <dbReference type="Rhea" id="RHEA:22328"/>
        <dbReference type="ChEBI" id="CHEBI:15378"/>
        <dbReference type="ChEBI" id="CHEBI:33019"/>
        <dbReference type="ChEBI" id="CHEBI:37575"/>
        <dbReference type="ChEBI" id="CHEBI:57841"/>
        <dbReference type="ChEBI" id="CHEBI:58296"/>
        <dbReference type="EC" id="2.5.1.3"/>
    </reaction>
</comment>
<dbReference type="InterPro" id="IPR034291">
    <property type="entry name" value="TMP_synthase"/>
</dbReference>
<dbReference type="NCBIfam" id="TIGR00693">
    <property type="entry name" value="thiE"/>
    <property type="match status" value="1"/>
</dbReference>
<accession>A0ABN0TLP6</accession>
<organism evidence="13 14">
    <name type="scientific">Castellaniella daejeonensis</name>
    <dbReference type="NCBI Taxonomy" id="659013"/>
    <lineage>
        <taxon>Bacteria</taxon>
        <taxon>Pseudomonadati</taxon>
        <taxon>Pseudomonadota</taxon>
        <taxon>Betaproteobacteria</taxon>
        <taxon>Burkholderiales</taxon>
        <taxon>Alcaligenaceae</taxon>
        <taxon>Castellaniella</taxon>
    </lineage>
</organism>
<feature type="binding site" evidence="9">
    <location>
        <position position="94"/>
    </location>
    <ligand>
        <name>Mg(2+)</name>
        <dbReference type="ChEBI" id="CHEBI:18420"/>
    </ligand>
</feature>
<comment type="pathway">
    <text evidence="1 9 11">Cofactor biosynthesis; thiamine diphosphate biosynthesis; thiamine phosphate from 4-amino-2-methyl-5-diphosphomethylpyrimidine and 4-methyl-5-(2-phosphoethyl)-thiazole: step 1/1.</text>
</comment>
<evidence type="ECO:0000259" key="12">
    <source>
        <dbReference type="Pfam" id="PF02581"/>
    </source>
</evidence>
<feature type="domain" description="Thiamine phosphate synthase/TenI" evidence="12">
    <location>
        <begin position="13"/>
        <end position="208"/>
    </location>
</feature>
<dbReference type="EMBL" id="BAAAFN010000009">
    <property type="protein sequence ID" value="GAA0224884.1"/>
    <property type="molecule type" value="Genomic_DNA"/>
</dbReference>
<dbReference type="InterPro" id="IPR036206">
    <property type="entry name" value="ThiamineP_synth_sf"/>
</dbReference>
<evidence type="ECO:0000313" key="14">
    <source>
        <dbReference type="Proteomes" id="UP001501176"/>
    </source>
</evidence>
<dbReference type="InterPro" id="IPR022998">
    <property type="entry name" value="ThiamineP_synth_TenI"/>
</dbReference>
<evidence type="ECO:0000256" key="8">
    <source>
        <dbReference type="ARBA" id="ARBA00047883"/>
    </source>
</evidence>
<comment type="cofactor">
    <cofactor evidence="9">
        <name>Mg(2+)</name>
        <dbReference type="ChEBI" id="CHEBI:18420"/>
    </cofactor>
    <text evidence="9">Binds 1 Mg(2+) ion per subunit.</text>
</comment>
<feature type="binding site" evidence="9">
    <location>
        <position position="113"/>
    </location>
    <ligand>
        <name>4-amino-2-methyl-5-(diphosphooxymethyl)pyrimidine</name>
        <dbReference type="ChEBI" id="CHEBI:57841"/>
    </ligand>
</feature>
<evidence type="ECO:0000256" key="10">
    <source>
        <dbReference type="RuleBase" id="RU003826"/>
    </source>
</evidence>
<evidence type="ECO:0000256" key="2">
    <source>
        <dbReference type="ARBA" id="ARBA00022679"/>
    </source>
</evidence>
<comment type="function">
    <text evidence="9">Condenses 4-methyl-5-(beta-hydroxyethyl)thiazole monophosphate (THZ-P) and 2-methyl-4-amino-5-hydroxymethyl pyrimidine pyrophosphate (HMP-PP) to form thiamine monophosphate (TMP).</text>
</comment>
<dbReference type="EC" id="2.5.1.3" evidence="9"/>
<keyword evidence="5 9" id="KW-0784">Thiamine biosynthesis</keyword>
<comment type="catalytic activity">
    <reaction evidence="7 9 10">
        <text>2-(2-carboxy-4-methylthiazol-5-yl)ethyl phosphate + 4-amino-2-methyl-5-(diphosphooxymethyl)pyrimidine + 2 H(+) = thiamine phosphate + CO2 + diphosphate</text>
        <dbReference type="Rhea" id="RHEA:47848"/>
        <dbReference type="ChEBI" id="CHEBI:15378"/>
        <dbReference type="ChEBI" id="CHEBI:16526"/>
        <dbReference type="ChEBI" id="CHEBI:33019"/>
        <dbReference type="ChEBI" id="CHEBI:37575"/>
        <dbReference type="ChEBI" id="CHEBI:57841"/>
        <dbReference type="ChEBI" id="CHEBI:62890"/>
        <dbReference type="EC" id="2.5.1.3"/>
    </reaction>
</comment>
<dbReference type="RefSeq" id="WP_325126683.1">
    <property type="nucleotide sequence ID" value="NZ_BAAAFN010000009.1"/>
</dbReference>
<dbReference type="Gene3D" id="3.20.20.70">
    <property type="entry name" value="Aldolase class I"/>
    <property type="match status" value="1"/>
</dbReference>
<name>A0ABN0TLP6_9BURK</name>
<dbReference type="PANTHER" id="PTHR20857">
    <property type="entry name" value="THIAMINE-PHOSPHATE PYROPHOSPHORYLASE"/>
    <property type="match status" value="1"/>
</dbReference>
<comment type="caution">
    <text evidence="13">The sequence shown here is derived from an EMBL/GenBank/DDBJ whole genome shotgun (WGS) entry which is preliminary data.</text>
</comment>
<reference evidence="13 14" key="1">
    <citation type="journal article" date="2019" name="Int. J. Syst. Evol. Microbiol.">
        <title>The Global Catalogue of Microorganisms (GCM) 10K type strain sequencing project: providing services to taxonomists for standard genome sequencing and annotation.</title>
        <authorList>
            <consortium name="The Broad Institute Genomics Platform"/>
            <consortium name="The Broad Institute Genome Sequencing Center for Infectious Disease"/>
            <person name="Wu L."/>
            <person name="Ma J."/>
        </authorList>
    </citation>
    <scope>NUCLEOTIDE SEQUENCE [LARGE SCALE GENOMIC DNA]</scope>
    <source>
        <strain evidence="13 14">JCM 16240</strain>
    </source>
</reference>
<feature type="binding site" evidence="9">
    <location>
        <position position="143"/>
    </location>
    <ligand>
        <name>4-amino-2-methyl-5-(diphosphooxymethyl)pyrimidine</name>
        <dbReference type="ChEBI" id="CHEBI:57841"/>
    </ligand>
</feature>
<evidence type="ECO:0000256" key="7">
    <source>
        <dbReference type="ARBA" id="ARBA00047851"/>
    </source>
</evidence>
<feature type="binding site" evidence="9">
    <location>
        <begin position="205"/>
        <end position="206"/>
    </location>
    <ligand>
        <name>2-[(2R,5Z)-2-carboxy-4-methylthiazol-5(2H)-ylidene]ethyl phosphate</name>
        <dbReference type="ChEBI" id="CHEBI:62899"/>
    </ligand>
</feature>
<dbReference type="CDD" id="cd00564">
    <property type="entry name" value="TMP_TenI"/>
    <property type="match status" value="1"/>
</dbReference>
<sequence length="230" mass="24171">MSTPDTPRFPRGLYGVTPDWADTDRLLAAIELAHAGGMTALQWRRKHGAPAGLRVQAQAVRDLCLRLGLALIINDDWRLAADLDADGAHLGLEDGSIAQARLALGAGKLIGCSCYDRPELAARRLREGADYIAFGAMYPSSVKPDAVRATLDHVRDGRRLAEGRAADGPAGEIRHPRAAVVAIGGITPGNAAPVIRAGADSIAVISALFEADDIRAAAQRCTALFDAAPP</sequence>
<dbReference type="HAMAP" id="MF_00097">
    <property type="entry name" value="TMP_synthase"/>
    <property type="match status" value="1"/>
</dbReference>
<dbReference type="SUPFAM" id="SSF51391">
    <property type="entry name" value="Thiamin phosphate synthase"/>
    <property type="match status" value="1"/>
</dbReference>
<comment type="similarity">
    <text evidence="9 10">Belongs to the thiamine-phosphate synthase family.</text>
</comment>
<dbReference type="Pfam" id="PF02581">
    <property type="entry name" value="TMP-TENI"/>
    <property type="match status" value="1"/>
</dbReference>
<proteinExistence type="inferred from homology"/>
<evidence type="ECO:0000256" key="6">
    <source>
        <dbReference type="ARBA" id="ARBA00047334"/>
    </source>
</evidence>
<feature type="binding site" evidence="9">
    <location>
        <position position="185"/>
    </location>
    <ligand>
        <name>2-[(2R,5Z)-2-carboxy-4-methylthiazol-5(2H)-ylidene]ethyl phosphate</name>
        <dbReference type="ChEBI" id="CHEBI:62899"/>
    </ligand>
</feature>
<evidence type="ECO:0000256" key="11">
    <source>
        <dbReference type="RuleBase" id="RU004253"/>
    </source>
</evidence>
<keyword evidence="4 9" id="KW-0460">Magnesium</keyword>
<gene>
    <name evidence="9 13" type="primary">thiE</name>
    <name evidence="13" type="ORF">GCM10009125_12310</name>
</gene>
<dbReference type="InterPro" id="IPR013785">
    <property type="entry name" value="Aldolase_TIM"/>
</dbReference>
<keyword evidence="14" id="KW-1185">Reference proteome</keyword>
<evidence type="ECO:0000256" key="3">
    <source>
        <dbReference type="ARBA" id="ARBA00022723"/>
    </source>
</evidence>
<comment type="catalytic activity">
    <reaction evidence="8 9 10">
        <text>2-[(2R,5Z)-2-carboxy-4-methylthiazol-5(2H)-ylidene]ethyl phosphate + 4-amino-2-methyl-5-(diphosphooxymethyl)pyrimidine + 2 H(+) = thiamine phosphate + CO2 + diphosphate</text>
        <dbReference type="Rhea" id="RHEA:47844"/>
        <dbReference type="ChEBI" id="CHEBI:15378"/>
        <dbReference type="ChEBI" id="CHEBI:16526"/>
        <dbReference type="ChEBI" id="CHEBI:33019"/>
        <dbReference type="ChEBI" id="CHEBI:37575"/>
        <dbReference type="ChEBI" id="CHEBI:57841"/>
        <dbReference type="ChEBI" id="CHEBI:62899"/>
        <dbReference type="EC" id="2.5.1.3"/>
    </reaction>
</comment>
<evidence type="ECO:0000256" key="1">
    <source>
        <dbReference type="ARBA" id="ARBA00005165"/>
    </source>
</evidence>
<evidence type="ECO:0000313" key="13">
    <source>
        <dbReference type="EMBL" id="GAA0224884.1"/>
    </source>
</evidence>
<dbReference type="PANTHER" id="PTHR20857:SF15">
    <property type="entry name" value="THIAMINE-PHOSPHATE SYNTHASE"/>
    <property type="match status" value="1"/>
</dbReference>
<protein>
    <recommendedName>
        <fullName evidence="9">Thiamine-phosphate synthase</fullName>
        <shortName evidence="9">TP synthase</shortName>
        <shortName evidence="9">TPS</shortName>
        <ecNumber evidence="9">2.5.1.3</ecNumber>
    </recommendedName>
    <alternativeName>
        <fullName evidence="9">Thiamine-phosphate pyrophosphorylase</fullName>
        <shortName evidence="9">TMP pyrophosphorylase</shortName>
        <shortName evidence="9">TMP-PPase</shortName>
    </alternativeName>
</protein>
<keyword evidence="3 9" id="KW-0479">Metal-binding</keyword>
<dbReference type="Proteomes" id="UP001501176">
    <property type="component" value="Unassembled WGS sequence"/>
</dbReference>
<feature type="binding site" evidence="9">
    <location>
        <begin position="42"/>
        <end position="46"/>
    </location>
    <ligand>
        <name>4-amino-2-methyl-5-(diphosphooxymethyl)pyrimidine</name>
        <dbReference type="ChEBI" id="CHEBI:57841"/>
    </ligand>
</feature>
<evidence type="ECO:0000256" key="9">
    <source>
        <dbReference type="HAMAP-Rule" id="MF_00097"/>
    </source>
</evidence>